<evidence type="ECO:0000313" key="3">
    <source>
        <dbReference type="EMBL" id="OCL11315.1"/>
    </source>
</evidence>
<name>A0A8E2JVL0_9PEZI</name>
<dbReference type="EMBL" id="KV749068">
    <property type="protein sequence ID" value="OCL11315.1"/>
    <property type="molecule type" value="Genomic_DNA"/>
</dbReference>
<accession>A0A8E2JVL0</accession>
<organism evidence="3 4">
    <name type="scientific">Glonium stellatum</name>
    <dbReference type="NCBI Taxonomy" id="574774"/>
    <lineage>
        <taxon>Eukaryota</taxon>
        <taxon>Fungi</taxon>
        <taxon>Dikarya</taxon>
        <taxon>Ascomycota</taxon>
        <taxon>Pezizomycotina</taxon>
        <taxon>Dothideomycetes</taxon>
        <taxon>Pleosporomycetidae</taxon>
        <taxon>Gloniales</taxon>
        <taxon>Gloniaceae</taxon>
        <taxon>Glonium</taxon>
    </lineage>
</organism>
<sequence>MSIIPINDRSWRDWAMRLPKAVIFNSWFIVNIPLKSCISTVKRWTGRNNYPTIALRPPGQRPSPHPVPKTRSRSLTLPTGEPENHQCGISTFLGFRPKYKRQRTTDQTQSMLLTKLPSELRSLIWEYAVGGQTLHIIPCLVPSLTRPSRYTLIDKGVYYRLDYELCKWQNEDWVGSSMRTNSHSACAIWVNGNGELYFNAPQSMLREDAGYRQTELRFLRWWVRKHRFLALLKTCRQIYTEAVPIMYSTNRFDFRNLGTLIQFETTVLPQRFNAIRSLTLQWVFMRGLSTLPSHAFQVADDEKWEKTCSCIARMKGLRNVLILLGDCRPSHSDKWLLEPLRVVKVNGPFVIRVNWPENPWERNLEVEDVPFEIRRDFAFHPL</sequence>
<dbReference type="InterPro" id="IPR056632">
    <property type="entry name" value="DUF7730"/>
</dbReference>
<dbReference type="PANTHER" id="PTHR38790:SF9">
    <property type="entry name" value="F-BOX DOMAIN-CONTAINING PROTEIN"/>
    <property type="match status" value="1"/>
</dbReference>
<evidence type="ECO:0000256" key="1">
    <source>
        <dbReference type="SAM" id="MobiDB-lite"/>
    </source>
</evidence>
<dbReference type="Proteomes" id="UP000250140">
    <property type="component" value="Unassembled WGS sequence"/>
</dbReference>
<dbReference type="Pfam" id="PF24864">
    <property type="entry name" value="DUF7730"/>
    <property type="match status" value="2"/>
</dbReference>
<evidence type="ECO:0000259" key="2">
    <source>
        <dbReference type="Pfam" id="PF24864"/>
    </source>
</evidence>
<proteinExistence type="predicted"/>
<reference evidence="3 4" key="1">
    <citation type="journal article" date="2016" name="Nat. Commun.">
        <title>Ectomycorrhizal ecology is imprinted in the genome of the dominant symbiotic fungus Cenococcum geophilum.</title>
        <authorList>
            <consortium name="DOE Joint Genome Institute"/>
            <person name="Peter M."/>
            <person name="Kohler A."/>
            <person name="Ohm R.A."/>
            <person name="Kuo A."/>
            <person name="Krutzmann J."/>
            <person name="Morin E."/>
            <person name="Arend M."/>
            <person name="Barry K.W."/>
            <person name="Binder M."/>
            <person name="Choi C."/>
            <person name="Clum A."/>
            <person name="Copeland A."/>
            <person name="Grisel N."/>
            <person name="Haridas S."/>
            <person name="Kipfer T."/>
            <person name="LaButti K."/>
            <person name="Lindquist E."/>
            <person name="Lipzen A."/>
            <person name="Maire R."/>
            <person name="Meier B."/>
            <person name="Mihaltcheva S."/>
            <person name="Molinier V."/>
            <person name="Murat C."/>
            <person name="Poggeler S."/>
            <person name="Quandt C.A."/>
            <person name="Sperisen C."/>
            <person name="Tritt A."/>
            <person name="Tisserant E."/>
            <person name="Crous P.W."/>
            <person name="Henrissat B."/>
            <person name="Nehls U."/>
            <person name="Egli S."/>
            <person name="Spatafora J.W."/>
            <person name="Grigoriev I.V."/>
            <person name="Martin F.M."/>
        </authorList>
    </citation>
    <scope>NUCLEOTIDE SEQUENCE [LARGE SCALE GENOMIC DNA]</scope>
    <source>
        <strain evidence="3 4">CBS 207.34</strain>
    </source>
</reference>
<dbReference type="OrthoDB" id="4757095at2759"/>
<keyword evidence="4" id="KW-1185">Reference proteome</keyword>
<feature type="domain" description="DUF7730" evidence="2">
    <location>
        <begin position="106"/>
        <end position="137"/>
    </location>
</feature>
<feature type="region of interest" description="Disordered" evidence="1">
    <location>
        <begin position="52"/>
        <end position="81"/>
    </location>
</feature>
<gene>
    <name evidence="3" type="ORF">AOQ84DRAFT_437781</name>
</gene>
<protein>
    <recommendedName>
        <fullName evidence="2">DUF7730 domain-containing protein</fullName>
    </recommendedName>
</protein>
<dbReference type="AlphaFoldDB" id="A0A8E2JVL0"/>
<evidence type="ECO:0000313" key="4">
    <source>
        <dbReference type="Proteomes" id="UP000250140"/>
    </source>
</evidence>
<feature type="domain" description="DUF7730" evidence="2">
    <location>
        <begin position="225"/>
        <end position="374"/>
    </location>
</feature>
<dbReference type="PANTHER" id="PTHR38790">
    <property type="entry name" value="2EXR DOMAIN-CONTAINING PROTEIN-RELATED"/>
    <property type="match status" value="1"/>
</dbReference>